<dbReference type="InParanoid" id="A0A3Q7E8K3"/>
<keyword evidence="3" id="KW-1185">Reference proteome</keyword>
<reference evidence="2" key="1">
    <citation type="journal article" date="2012" name="Nature">
        <title>The tomato genome sequence provides insights into fleshy fruit evolution.</title>
        <authorList>
            <consortium name="Tomato Genome Consortium"/>
        </authorList>
    </citation>
    <scope>NUCLEOTIDE SEQUENCE [LARGE SCALE GENOMIC DNA]</scope>
    <source>
        <strain evidence="2">cv. Heinz 1706</strain>
    </source>
</reference>
<accession>A0A3Q7E8K3</accession>
<dbReference type="Gramene" id="Solyc01g005705.1.1">
    <property type="protein sequence ID" value="Solyc01g005705.1.1"/>
    <property type="gene ID" value="Solyc01g005705.1"/>
</dbReference>
<sequence>MNPAIRIKAEKELDLSGTNEVRMTTKQVDRERFHYSHHLFSWLENSETSSPILFPEDLMGPCNLFDLKLKTCKSEEKELDLSGINEVRMRRKQVDRESALHSAPPPSNFPRESTS</sequence>
<feature type="region of interest" description="Disordered" evidence="1">
    <location>
        <begin position="90"/>
        <end position="115"/>
    </location>
</feature>
<name>A0A3Q7E8K3_SOLLC</name>
<dbReference type="Proteomes" id="UP000004994">
    <property type="component" value="Chromosome 1"/>
</dbReference>
<evidence type="ECO:0000313" key="2">
    <source>
        <dbReference type="EnsemblPlants" id="Solyc01g005705.1.1"/>
    </source>
</evidence>
<dbReference type="AlphaFoldDB" id="A0A3Q7E8K3"/>
<organism evidence="2">
    <name type="scientific">Solanum lycopersicum</name>
    <name type="common">Tomato</name>
    <name type="synonym">Lycopersicon esculentum</name>
    <dbReference type="NCBI Taxonomy" id="4081"/>
    <lineage>
        <taxon>Eukaryota</taxon>
        <taxon>Viridiplantae</taxon>
        <taxon>Streptophyta</taxon>
        <taxon>Embryophyta</taxon>
        <taxon>Tracheophyta</taxon>
        <taxon>Spermatophyta</taxon>
        <taxon>Magnoliopsida</taxon>
        <taxon>eudicotyledons</taxon>
        <taxon>Gunneridae</taxon>
        <taxon>Pentapetalae</taxon>
        <taxon>asterids</taxon>
        <taxon>lamiids</taxon>
        <taxon>Solanales</taxon>
        <taxon>Solanaceae</taxon>
        <taxon>Solanoideae</taxon>
        <taxon>Solaneae</taxon>
        <taxon>Solanum</taxon>
        <taxon>Solanum subgen. Lycopersicon</taxon>
    </lineage>
</organism>
<dbReference type="EnsemblPlants" id="Solyc01g005705.1.1">
    <property type="protein sequence ID" value="Solyc01g005705.1.1"/>
    <property type="gene ID" value="Solyc01g005705.1"/>
</dbReference>
<proteinExistence type="predicted"/>
<reference evidence="2" key="2">
    <citation type="submission" date="2019-01" db="UniProtKB">
        <authorList>
            <consortium name="EnsemblPlants"/>
        </authorList>
    </citation>
    <scope>IDENTIFICATION</scope>
    <source>
        <strain evidence="2">cv. Heinz 1706</strain>
    </source>
</reference>
<evidence type="ECO:0000313" key="3">
    <source>
        <dbReference type="Proteomes" id="UP000004994"/>
    </source>
</evidence>
<protein>
    <submittedName>
        <fullName evidence="2">Uncharacterized protein</fullName>
    </submittedName>
</protein>
<evidence type="ECO:0000256" key="1">
    <source>
        <dbReference type="SAM" id="MobiDB-lite"/>
    </source>
</evidence>